<dbReference type="InterPro" id="IPR032675">
    <property type="entry name" value="LRR_dom_sf"/>
</dbReference>
<sequence>MHPCLQVSEVVGLIVNNIWGDNEPNIDVLPDDPSLRAAYRSLAMLARTCKSFQPHALDALWSHQWGIENLLRCMHPNLIIVKKVSLGPSQGKRQMICLTKPRLKPTDWGNFDAYARRIKKLRMPKPVHPYLESTPAAPDVYRALAMCDHHSRPYFPHLVHLTYQMPELSPDMLGFCATLIGPSIRSLALSLYEDQADLITVPLLLSYALRLSPSLQQLELSLGPSPDALSLLSSALQSLNQVRSLSLTLHAAPPVELWDALSAAPSITRLTLGAPADSLGSIQVVANLEAQRKLDFKQITHLTFQNISVTDCTHIMSCASLASVIGIHMTCRYLDELEGCNLIQAITSSCSFDLCELSIGSSRVPGSGIPADQLRTLWRTFRKITHLDISVPSRVDDTLVKDIAHTLPGLRKLGLTYHQDQRSRGQLGGVTSEGLARLVHDCPHLHELSLDMDLRYLEVGGEQPLPSSRNAQIKQLDVGSSRVADAATTAAFLTGLFPNLTTISQHNTPEHAQRWLEVTRLLSIFRRVRDDERRRMLTGGDTDVNHYGGRP</sequence>
<organism evidence="1 2">
    <name type="scientific">Rhodofomes roseus</name>
    <dbReference type="NCBI Taxonomy" id="34475"/>
    <lineage>
        <taxon>Eukaryota</taxon>
        <taxon>Fungi</taxon>
        <taxon>Dikarya</taxon>
        <taxon>Basidiomycota</taxon>
        <taxon>Agaricomycotina</taxon>
        <taxon>Agaricomycetes</taxon>
        <taxon>Polyporales</taxon>
        <taxon>Rhodofomes</taxon>
    </lineage>
</organism>
<gene>
    <name evidence="1" type="ORF">C8Q71DRAFT_252143</name>
</gene>
<keyword evidence="2" id="KW-1185">Reference proteome</keyword>
<evidence type="ECO:0000313" key="2">
    <source>
        <dbReference type="Proteomes" id="UP000814176"/>
    </source>
</evidence>
<evidence type="ECO:0000313" key="1">
    <source>
        <dbReference type="EMBL" id="KAH9833071.1"/>
    </source>
</evidence>
<name>A0ABQ8K8J9_9APHY</name>
<dbReference type="SUPFAM" id="SSF52047">
    <property type="entry name" value="RNI-like"/>
    <property type="match status" value="1"/>
</dbReference>
<dbReference type="EMBL" id="JADCUA010000020">
    <property type="protein sequence ID" value="KAH9833071.1"/>
    <property type="molecule type" value="Genomic_DNA"/>
</dbReference>
<comment type="caution">
    <text evidence="1">The sequence shown here is derived from an EMBL/GenBank/DDBJ whole genome shotgun (WGS) entry which is preliminary data.</text>
</comment>
<protein>
    <submittedName>
        <fullName evidence="1">Uncharacterized protein</fullName>
    </submittedName>
</protein>
<dbReference type="RefSeq" id="XP_047775837.1">
    <property type="nucleotide sequence ID" value="XM_047917313.1"/>
</dbReference>
<dbReference type="Proteomes" id="UP000814176">
    <property type="component" value="Unassembled WGS sequence"/>
</dbReference>
<dbReference type="Gene3D" id="3.80.10.10">
    <property type="entry name" value="Ribonuclease Inhibitor"/>
    <property type="match status" value="1"/>
</dbReference>
<proteinExistence type="predicted"/>
<reference evidence="1 2" key="1">
    <citation type="journal article" date="2021" name="Environ. Microbiol.">
        <title>Gene family expansions and transcriptome signatures uncover fungal adaptations to wood decay.</title>
        <authorList>
            <person name="Hage H."/>
            <person name="Miyauchi S."/>
            <person name="Viragh M."/>
            <person name="Drula E."/>
            <person name="Min B."/>
            <person name="Chaduli D."/>
            <person name="Navarro D."/>
            <person name="Favel A."/>
            <person name="Norest M."/>
            <person name="Lesage-Meessen L."/>
            <person name="Balint B."/>
            <person name="Merenyi Z."/>
            <person name="de Eugenio L."/>
            <person name="Morin E."/>
            <person name="Martinez A.T."/>
            <person name="Baldrian P."/>
            <person name="Stursova M."/>
            <person name="Martinez M.J."/>
            <person name="Novotny C."/>
            <person name="Magnuson J.K."/>
            <person name="Spatafora J.W."/>
            <person name="Maurice S."/>
            <person name="Pangilinan J."/>
            <person name="Andreopoulos W."/>
            <person name="LaButti K."/>
            <person name="Hundley H."/>
            <person name="Na H."/>
            <person name="Kuo A."/>
            <person name="Barry K."/>
            <person name="Lipzen A."/>
            <person name="Henrissat B."/>
            <person name="Riley R."/>
            <person name="Ahrendt S."/>
            <person name="Nagy L.G."/>
            <person name="Grigoriev I.V."/>
            <person name="Martin F."/>
            <person name="Rosso M.N."/>
        </authorList>
    </citation>
    <scope>NUCLEOTIDE SEQUENCE [LARGE SCALE GENOMIC DNA]</scope>
    <source>
        <strain evidence="1 2">CIRM-BRFM 1785</strain>
    </source>
</reference>
<accession>A0ABQ8K8J9</accession>
<dbReference type="GeneID" id="71998045"/>